<dbReference type="Proteomes" id="UP000192343">
    <property type="component" value="Unassembled WGS sequence"/>
</dbReference>
<dbReference type="EMBL" id="MWQY01000024">
    <property type="protein sequence ID" value="ORC31810.1"/>
    <property type="molecule type" value="Genomic_DNA"/>
</dbReference>
<comment type="caution">
    <text evidence="11">The sequence shown here is derived from an EMBL/GenBank/DDBJ whole genome shotgun (WGS) entry which is preliminary data.</text>
</comment>
<keyword evidence="2" id="KW-0813">Transport</keyword>
<protein>
    <recommendedName>
        <fullName evidence="10">Tripartite ATP-independent periplasmic transporters DctQ component domain-containing protein</fullName>
    </recommendedName>
</protein>
<keyword evidence="12" id="KW-1185">Reference proteome</keyword>
<feature type="transmembrane region" description="Helical" evidence="9">
    <location>
        <begin position="134"/>
        <end position="161"/>
    </location>
</feature>
<dbReference type="OrthoDB" id="359827at2"/>
<dbReference type="PANTHER" id="PTHR35011">
    <property type="entry name" value="2,3-DIKETO-L-GULONATE TRAP TRANSPORTER SMALL PERMEASE PROTEIN YIAM"/>
    <property type="match status" value="1"/>
</dbReference>
<keyword evidence="6 9" id="KW-1133">Transmembrane helix</keyword>
<evidence type="ECO:0000256" key="7">
    <source>
        <dbReference type="ARBA" id="ARBA00023136"/>
    </source>
</evidence>
<dbReference type="RefSeq" id="WP_083052650.1">
    <property type="nucleotide sequence ID" value="NZ_CAXXQO010000003.1"/>
</dbReference>
<comment type="similarity">
    <text evidence="8">Belongs to the TRAP transporter small permease family.</text>
</comment>
<dbReference type="InterPro" id="IPR007387">
    <property type="entry name" value="TRAP_DctQ"/>
</dbReference>
<reference evidence="11 12" key="1">
    <citation type="submission" date="2017-03" db="EMBL/GenBank/DDBJ databases">
        <title>Draft Genome sequence of Marispirochaeta sp. strain JC444.</title>
        <authorList>
            <person name="Shivani Y."/>
            <person name="Subhash Y."/>
            <person name="Sasikala C."/>
            <person name="Ramana C."/>
        </authorList>
    </citation>
    <scope>NUCLEOTIDE SEQUENCE [LARGE SCALE GENOMIC DNA]</scope>
    <source>
        <strain evidence="11 12">JC444</strain>
    </source>
</reference>
<evidence type="ECO:0000256" key="2">
    <source>
        <dbReference type="ARBA" id="ARBA00022448"/>
    </source>
</evidence>
<organism evidence="11 12">
    <name type="scientific">Marispirochaeta aestuarii</name>
    <dbReference type="NCBI Taxonomy" id="1963862"/>
    <lineage>
        <taxon>Bacteria</taxon>
        <taxon>Pseudomonadati</taxon>
        <taxon>Spirochaetota</taxon>
        <taxon>Spirochaetia</taxon>
        <taxon>Spirochaetales</taxon>
        <taxon>Spirochaetaceae</taxon>
        <taxon>Marispirochaeta</taxon>
    </lineage>
</organism>
<proteinExistence type="inferred from homology"/>
<name>A0A1Y1RV43_9SPIO</name>
<keyword evidence="4" id="KW-0997">Cell inner membrane</keyword>
<evidence type="ECO:0000256" key="8">
    <source>
        <dbReference type="ARBA" id="ARBA00038436"/>
    </source>
</evidence>
<evidence type="ECO:0000256" key="6">
    <source>
        <dbReference type="ARBA" id="ARBA00022989"/>
    </source>
</evidence>
<comment type="subcellular location">
    <subcellularLocation>
        <location evidence="1">Cell inner membrane</location>
        <topology evidence="1">Multi-pass membrane protein</topology>
    </subcellularLocation>
</comment>
<dbReference type="InterPro" id="IPR055348">
    <property type="entry name" value="DctQ"/>
</dbReference>
<feature type="transmembrane region" description="Helical" evidence="9">
    <location>
        <begin position="55"/>
        <end position="73"/>
    </location>
</feature>
<evidence type="ECO:0000313" key="12">
    <source>
        <dbReference type="Proteomes" id="UP000192343"/>
    </source>
</evidence>
<sequence length="175" mass="19440">MREKGIQLLKGFAQFLDRISSFACAFMLGTMTLAVLAGVIFRYVFLNPLGWTEELSRYLMIWTASLAISVGIYHGEHIGLTFLPDRIRGRYPKIVLNLGVNLLILLFLTVMLVYSLNMVRDAKFQIAQSLPISMVIPSLAIPVTMGLAMVQNLIQIALLLLGREPDSGGVRNVDV</sequence>
<dbReference type="GO" id="GO:0005886">
    <property type="term" value="C:plasma membrane"/>
    <property type="evidence" value="ECO:0007669"/>
    <property type="project" value="UniProtKB-SubCell"/>
</dbReference>
<dbReference type="AlphaFoldDB" id="A0A1Y1RV43"/>
<evidence type="ECO:0000313" key="11">
    <source>
        <dbReference type="EMBL" id="ORC31810.1"/>
    </source>
</evidence>
<dbReference type="Pfam" id="PF04290">
    <property type="entry name" value="DctQ"/>
    <property type="match status" value="1"/>
</dbReference>
<dbReference type="PANTHER" id="PTHR35011:SF2">
    <property type="entry name" value="2,3-DIKETO-L-GULONATE TRAP TRANSPORTER SMALL PERMEASE PROTEIN YIAM"/>
    <property type="match status" value="1"/>
</dbReference>
<gene>
    <name evidence="11" type="ORF">B4O97_16825</name>
</gene>
<accession>A0A1Y1RV43</accession>
<evidence type="ECO:0000256" key="9">
    <source>
        <dbReference type="SAM" id="Phobius"/>
    </source>
</evidence>
<feature type="transmembrane region" description="Helical" evidence="9">
    <location>
        <begin position="21"/>
        <end position="43"/>
    </location>
</feature>
<evidence type="ECO:0000256" key="3">
    <source>
        <dbReference type="ARBA" id="ARBA00022475"/>
    </source>
</evidence>
<feature type="transmembrane region" description="Helical" evidence="9">
    <location>
        <begin position="94"/>
        <end position="114"/>
    </location>
</feature>
<dbReference type="STRING" id="1963862.B4O97_16825"/>
<evidence type="ECO:0000256" key="5">
    <source>
        <dbReference type="ARBA" id="ARBA00022692"/>
    </source>
</evidence>
<feature type="domain" description="Tripartite ATP-independent periplasmic transporters DctQ component" evidence="10">
    <location>
        <begin position="31"/>
        <end position="159"/>
    </location>
</feature>
<keyword evidence="5 9" id="KW-0812">Transmembrane</keyword>
<dbReference type="GO" id="GO:0015740">
    <property type="term" value="P:C4-dicarboxylate transport"/>
    <property type="evidence" value="ECO:0007669"/>
    <property type="project" value="TreeGrafter"/>
</dbReference>
<evidence type="ECO:0000259" key="10">
    <source>
        <dbReference type="Pfam" id="PF04290"/>
    </source>
</evidence>
<keyword evidence="7 9" id="KW-0472">Membrane</keyword>
<evidence type="ECO:0000256" key="1">
    <source>
        <dbReference type="ARBA" id="ARBA00004429"/>
    </source>
</evidence>
<evidence type="ECO:0000256" key="4">
    <source>
        <dbReference type="ARBA" id="ARBA00022519"/>
    </source>
</evidence>
<dbReference type="GO" id="GO:0022857">
    <property type="term" value="F:transmembrane transporter activity"/>
    <property type="evidence" value="ECO:0007669"/>
    <property type="project" value="TreeGrafter"/>
</dbReference>
<keyword evidence="3" id="KW-1003">Cell membrane</keyword>